<name>A0ACA9KCC0_9GLOM</name>
<comment type="caution">
    <text evidence="1">The sequence shown here is derived from an EMBL/GenBank/DDBJ whole genome shotgun (WGS) entry which is preliminary data.</text>
</comment>
<evidence type="ECO:0000313" key="2">
    <source>
        <dbReference type="Proteomes" id="UP000789525"/>
    </source>
</evidence>
<dbReference type="Proteomes" id="UP000789525">
    <property type="component" value="Unassembled WGS sequence"/>
</dbReference>
<proteinExistence type="predicted"/>
<evidence type="ECO:0000313" key="1">
    <source>
        <dbReference type="EMBL" id="CAG8464079.1"/>
    </source>
</evidence>
<protein>
    <submittedName>
        <fullName evidence="1">3958_t:CDS:1</fullName>
    </submittedName>
</protein>
<accession>A0ACA9KCC0</accession>
<keyword evidence="2" id="KW-1185">Reference proteome</keyword>
<reference evidence="1" key="1">
    <citation type="submission" date="2021-06" db="EMBL/GenBank/DDBJ databases">
        <authorList>
            <person name="Kallberg Y."/>
            <person name="Tangrot J."/>
            <person name="Rosling A."/>
        </authorList>
    </citation>
    <scope>NUCLEOTIDE SEQUENCE</scope>
    <source>
        <strain evidence="1">CL356</strain>
    </source>
</reference>
<dbReference type="EMBL" id="CAJVPT010001533">
    <property type="protein sequence ID" value="CAG8464079.1"/>
    <property type="molecule type" value="Genomic_DNA"/>
</dbReference>
<sequence>MLRRNNSLWRNSRSLLIPCSLVMFTVLALCWINFSSASVIYGNSPDLLKRSHLGDDDNINGLMKKRNSESRSDGKISRINHEKLKRDNFLQGEINSNHDTWAKRATTTETSPTCGTQCTIAIVVGSILLFLFLAYGIFRFIRSRRLKSKVEDISKSGKTSVSGSPENHPLILPDTIPGPTDTCWNISNQESSGVNFAIAERFTLEHPPQEELPPLDVISEIHDLGGARAWKWLPVDSLMTEQTISITEDGKVINFNKRTDSMIQSNYPFFIPVEEGKTIFEDPFEQPETAVHRSGQPIHYFEITVVSNPEKNNIIAIGVATKPYPPFRLPGLNVHSVGYHSNGRKFNDSSGGTSYGSPWGEVGDTIGYNPATGGIFFTKNGSFLGNAFTGTQLQHKDGRTLIWNYINTTY</sequence>
<gene>
    <name evidence="1" type="ORF">ACOLOM_LOCUS1295</name>
</gene>
<organism evidence="1 2">
    <name type="scientific">Acaulospora colombiana</name>
    <dbReference type="NCBI Taxonomy" id="27376"/>
    <lineage>
        <taxon>Eukaryota</taxon>
        <taxon>Fungi</taxon>
        <taxon>Fungi incertae sedis</taxon>
        <taxon>Mucoromycota</taxon>
        <taxon>Glomeromycotina</taxon>
        <taxon>Glomeromycetes</taxon>
        <taxon>Diversisporales</taxon>
        <taxon>Acaulosporaceae</taxon>
        <taxon>Acaulospora</taxon>
    </lineage>
</organism>